<dbReference type="Pfam" id="PF00520">
    <property type="entry name" value="Ion_trans"/>
    <property type="match status" value="1"/>
</dbReference>
<proteinExistence type="inferred from homology"/>
<keyword evidence="6" id="KW-0406">Ion transport</keyword>
<protein>
    <recommendedName>
        <fullName evidence="12">Cyclic nucleotide-binding domain-containing protein</fullName>
    </recommendedName>
</protein>
<evidence type="ECO:0000256" key="11">
    <source>
        <dbReference type="SAM" id="Phobius"/>
    </source>
</evidence>
<dbReference type="EMBL" id="JAZDWU010000008">
    <property type="protein sequence ID" value="KAK9994729.1"/>
    <property type="molecule type" value="Genomic_DNA"/>
</dbReference>
<dbReference type="Gene3D" id="1.10.287.70">
    <property type="match status" value="1"/>
</dbReference>
<feature type="compositionally biased region" description="Basic and acidic residues" evidence="10">
    <location>
        <begin position="1"/>
        <end position="31"/>
    </location>
</feature>
<dbReference type="PANTHER" id="PTHR45651">
    <property type="entry name" value="CYCLIC NUCLEOTIDE-GATED ION CHANNEL 15-RELATED-RELATED"/>
    <property type="match status" value="1"/>
</dbReference>
<dbReference type="InterPro" id="IPR000595">
    <property type="entry name" value="cNMP-bd_dom"/>
</dbReference>
<feature type="transmembrane region" description="Helical" evidence="11">
    <location>
        <begin position="139"/>
        <end position="160"/>
    </location>
</feature>
<keyword evidence="3" id="KW-0813">Transport</keyword>
<evidence type="ECO:0000256" key="2">
    <source>
        <dbReference type="ARBA" id="ARBA00010486"/>
    </source>
</evidence>
<comment type="similarity">
    <text evidence="2">Belongs to the cyclic nucleotide-gated cation channel (TC 1.A.1.5) family.</text>
</comment>
<feature type="transmembrane region" description="Helical" evidence="11">
    <location>
        <begin position="52"/>
        <end position="74"/>
    </location>
</feature>
<evidence type="ECO:0000256" key="8">
    <source>
        <dbReference type="ARBA" id="ARBA00023286"/>
    </source>
</evidence>
<keyword evidence="5 11" id="KW-1133">Transmembrane helix</keyword>
<dbReference type="PANTHER" id="PTHR45651:SF68">
    <property type="entry name" value="ION TRANSPORT DOMAIN-CONTAINING PROTEIN"/>
    <property type="match status" value="1"/>
</dbReference>
<keyword evidence="4 11" id="KW-0812">Transmembrane</keyword>
<dbReference type="SUPFAM" id="SSF81324">
    <property type="entry name" value="Voltage-gated potassium channels"/>
    <property type="match status" value="1"/>
</dbReference>
<dbReference type="Gene3D" id="1.10.287.630">
    <property type="entry name" value="Helix hairpin bin"/>
    <property type="match status" value="1"/>
</dbReference>
<evidence type="ECO:0000256" key="3">
    <source>
        <dbReference type="ARBA" id="ARBA00022448"/>
    </source>
</evidence>
<keyword evidence="7 11" id="KW-0472">Membrane</keyword>
<gene>
    <name evidence="13" type="ORF">SO802_024432</name>
</gene>
<evidence type="ECO:0000256" key="9">
    <source>
        <dbReference type="ARBA" id="ARBA00023303"/>
    </source>
</evidence>
<keyword evidence="9" id="KW-0407">Ion channel</keyword>
<evidence type="ECO:0000256" key="6">
    <source>
        <dbReference type="ARBA" id="ARBA00023065"/>
    </source>
</evidence>
<dbReference type="InterPro" id="IPR014710">
    <property type="entry name" value="RmlC-like_jellyroll"/>
</dbReference>
<dbReference type="SUPFAM" id="SSF51206">
    <property type="entry name" value="cAMP-binding domain-like"/>
    <property type="match status" value="1"/>
</dbReference>
<keyword evidence="14" id="KW-1185">Reference proteome</keyword>
<feature type="domain" description="Cyclic nucleotide-binding" evidence="12">
    <location>
        <begin position="444"/>
        <end position="515"/>
    </location>
</feature>
<dbReference type="GO" id="GO:0005216">
    <property type="term" value="F:monoatomic ion channel activity"/>
    <property type="evidence" value="ECO:0007669"/>
    <property type="project" value="InterPro"/>
</dbReference>
<dbReference type="InterPro" id="IPR005821">
    <property type="entry name" value="Ion_trans_dom"/>
</dbReference>
<feature type="transmembrane region" description="Helical" evidence="11">
    <location>
        <begin position="211"/>
        <end position="232"/>
    </location>
</feature>
<dbReference type="GO" id="GO:0016020">
    <property type="term" value="C:membrane"/>
    <property type="evidence" value="ECO:0007669"/>
    <property type="project" value="UniProtKB-SubCell"/>
</dbReference>
<name>A0AAW2CCU5_9ROSI</name>
<dbReference type="AlphaFoldDB" id="A0AAW2CCU5"/>
<evidence type="ECO:0000259" key="12">
    <source>
        <dbReference type="PROSITE" id="PS50042"/>
    </source>
</evidence>
<feature type="transmembrane region" description="Helical" evidence="11">
    <location>
        <begin position="95"/>
        <end position="119"/>
    </location>
</feature>
<evidence type="ECO:0000256" key="7">
    <source>
        <dbReference type="ARBA" id="ARBA00023136"/>
    </source>
</evidence>
<evidence type="ECO:0000313" key="13">
    <source>
        <dbReference type="EMBL" id="KAK9994729.1"/>
    </source>
</evidence>
<evidence type="ECO:0000313" key="14">
    <source>
        <dbReference type="Proteomes" id="UP001459277"/>
    </source>
</evidence>
<dbReference type="Gene3D" id="2.60.120.10">
    <property type="entry name" value="Jelly Rolls"/>
    <property type="match status" value="1"/>
</dbReference>
<evidence type="ECO:0000256" key="5">
    <source>
        <dbReference type="ARBA" id="ARBA00022989"/>
    </source>
</evidence>
<feature type="region of interest" description="Disordered" evidence="10">
    <location>
        <begin position="1"/>
        <end position="37"/>
    </location>
</feature>
<evidence type="ECO:0000256" key="1">
    <source>
        <dbReference type="ARBA" id="ARBA00004141"/>
    </source>
</evidence>
<comment type="subcellular location">
    <subcellularLocation>
        <location evidence="1">Membrane</location>
        <topology evidence="1">Multi-pass membrane protein</topology>
    </subcellularLocation>
</comment>
<keyword evidence="8" id="KW-1071">Ligand-gated ion channel</keyword>
<comment type="caution">
    <text evidence="13">The sequence shown here is derived from an EMBL/GenBank/DDBJ whole genome shotgun (WGS) entry which is preliminary data.</text>
</comment>
<feature type="transmembrane region" description="Helical" evidence="11">
    <location>
        <begin position="333"/>
        <end position="351"/>
    </location>
</feature>
<dbReference type="CDD" id="cd00038">
    <property type="entry name" value="CAP_ED"/>
    <property type="match status" value="1"/>
</dbReference>
<evidence type="ECO:0000256" key="10">
    <source>
        <dbReference type="SAM" id="MobiDB-lite"/>
    </source>
</evidence>
<evidence type="ECO:0000256" key="4">
    <source>
        <dbReference type="ARBA" id="ARBA00022692"/>
    </source>
</evidence>
<dbReference type="PROSITE" id="PS50042">
    <property type="entry name" value="CNMP_BINDING_3"/>
    <property type="match status" value="1"/>
</dbReference>
<sequence>MSLRGHRQENGVRNQDIEKQVPKDDGVDPRKKGTTRKTILQNLNPEGKYLQMWNMMFVVSCTIAVSVDPLFFYLPVINEDNKCLALDDKLKITTICLRSVTDMIYILNIILQFLCPVKLARTMIVKDAWPIAKTYLSSYFLMDILAILPIPQVLVPIIFSEMRGSKFLNKRKFLNAVVLFQYVPRVLRLYLSWRKLNSNDNNLARIVWVKAAFNFFLYILASHVLGAFWYLFSIERETACWHIACTKHIGCNPSSFKCQHSLGNHTFLNDYCSVEPPNTKLFDFGIFLDALQSGTVASKDFPRKFAYCFWWGLRNLSSLGQNLQTSTYIWENLFAVLISIFGLLLFLYFIGNLQTYMQLATQRSEEIIRSVKFKERDVDLWIHRNELPRDIKKEIMSNITHILEEKKDVDAEKPLPHLPRELRKKIKNHLCKPLLRKVPLLEKNEQLLQLICDHLKPVYYNEHSYIVREGEPLDAMLFITQGIVWNFITTSNGEGIVTSKAQCIEKGNFFGQELLEWGFMKGKKTEKEKELVDGEFKGSLVPNLSELPISTKTAKTHTKVEGFALMANDLRAIVSRRKTKAVSYIEAAWWHFHLEKKNEGSSKSA</sequence>
<organism evidence="13 14">
    <name type="scientific">Lithocarpus litseifolius</name>
    <dbReference type="NCBI Taxonomy" id="425828"/>
    <lineage>
        <taxon>Eukaryota</taxon>
        <taxon>Viridiplantae</taxon>
        <taxon>Streptophyta</taxon>
        <taxon>Embryophyta</taxon>
        <taxon>Tracheophyta</taxon>
        <taxon>Spermatophyta</taxon>
        <taxon>Magnoliopsida</taxon>
        <taxon>eudicotyledons</taxon>
        <taxon>Gunneridae</taxon>
        <taxon>Pentapetalae</taxon>
        <taxon>rosids</taxon>
        <taxon>fabids</taxon>
        <taxon>Fagales</taxon>
        <taxon>Fagaceae</taxon>
        <taxon>Lithocarpus</taxon>
    </lineage>
</organism>
<dbReference type="InterPro" id="IPR018490">
    <property type="entry name" value="cNMP-bd_dom_sf"/>
</dbReference>
<accession>A0AAW2CCU5</accession>
<dbReference type="Proteomes" id="UP001459277">
    <property type="component" value="Unassembled WGS sequence"/>
</dbReference>
<reference evidence="13 14" key="1">
    <citation type="submission" date="2024-01" db="EMBL/GenBank/DDBJ databases">
        <title>A telomere-to-telomere, gap-free genome of sweet tea (Lithocarpus litseifolius).</title>
        <authorList>
            <person name="Zhou J."/>
        </authorList>
    </citation>
    <scope>NUCLEOTIDE SEQUENCE [LARGE SCALE GENOMIC DNA]</scope>
    <source>
        <strain evidence="13">Zhou-2022a</strain>
        <tissue evidence="13">Leaf</tissue>
    </source>
</reference>